<dbReference type="EMBL" id="QPKB01000012">
    <property type="protein sequence ID" value="RWR97182.1"/>
    <property type="molecule type" value="Genomic_DNA"/>
</dbReference>
<feature type="region of interest" description="Disordered" evidence="4">
    <location>
        <begin position="390"/>
        <end position="429"/>
    </location>
</feature>
<evidence type="ECO:0000256" key="3">
    <source>
        <dbReference type="PROSITE-ProRule" id="PRU00176"/>
    </source>
</evidence>
<dbReference type="Pfam" id="PF14304">
    <property type="entry name" value="CSTF_C"/>
    <property type="match status" value="1"/>
</dbReference>
<accession>A0A3S3N7B4</accession>
<protein>
    <submittedName>
        <fullName evidence="6">RNA recognition motif domain-containing protein</fullName>
    </submittedName>
</protein>
<evidence type="ECO:0000256" key="4">
    <source>
        <dbReference type="SAM" id="MobiDB-lite"/>
    </source>
</evidence>
<comment type="caution">
    <text evidence="6">The sequence shown here is derived from an EMBL/GenBank/DDBJ whole genome shotgun (WGS) entry which is preliminary data.</text>
</comment>
<feature type="compositionally biased region" description="Basic and acidic residues" evidence="4">
    <location>
        <begin position="87"/>
        <end position="97"/>
    </location>
</feature>
<dbReference type="Gene3D" id="1.10.20.70">
    <property type="entry name" value="Transcription termination and cleavage factor, C-terminal domain"/>
    <property type="match status" value="1"/>
</dbReference>
<evidence type="ECO:0000256" key="1">
    <source>
        <dbReference type="ARBA" id="ARBA00004123"/>
    </source>
</evidence>
<reference evidence="6 7" key="1">
    <citation type="journal article" date="2019" name="Nat. Plants">
        <title>Stout camphor tree genome fills gaps in understanding of flowering plant genome evolution.</title>
        <authorList>
            <person name="Chaw S.M."/>
            <person name="Liu Y.C."/>
            <person name="Wu Y.W."/>
            <person name="Wang H.Y."/>
            <person name="Lin C.I."/>
            <person name="Wu C.S."/>
            <person name="Ke H.M."/>
            <person name="Chang L.Y."/>
            <person name="Hsu C.Y."/>
            <person name="Yang H.T."/>
            <person name="Sudianto E."/>
            <person name="Hsu M.H."/>
            <person name="Wu K.P."/>
            <person name="Wang L.N."/>
            <person name="Leebens-Mack J.H."/>
            <person name="Tsai I.J."/>
        </authorList>
    </citation>
    <scope>NUCLEOTIDE SEQUENCE [LARGE SCALE GENOMIC DNA]</scope>
    <source>
        <strain evidence="7">cv. Chaw 1501</strain>
        <tissue evidence="6">Young leaves</tissue>
    </source>
</reference>
<sequence length="549" mass="58870">MMASSQQRCVFVGNIPYDATEEQLIQICEEVGPVVSFRLVLDRETGKPKGYGFCEYKDEETALSARRNLQGYEINGRQLRVDFAENDKNADRNREQGRGGPGLTSNIDVQKQSGGPVILADSFLQQPIGLPLAATSASVMAGALGGMQTGSLSQNGLQIQPGMNNDPLTHYLAKMSRAQLHEIMLEFKLMATQNNALARQLLVAAPQLLKALFQAQIMLGMVTPQLLQMPNIRQVSGAMPQPFSQEGRQDRQPALPLQHGQTTPLPDKLQFGQLPHLPEGMVSQVLPNASISQSSGLPLQNIPLQPLFHHPQQTQAQVVSQTTVPAQSGVQAISSMRPLAGLPIHPQTPMVASNVVKPQMQAPLLQPLRPVGAANVGFSQLALPNGTLPHSTLARPPLPHVTIQPGPSTSSISQDSNWVPRNNAQPNLPSGLAENACMMNDSSDLMNPPKLARLNDGSSVSRAVVTGNTATGPSAPTQVSRPSTISAGDTPAADNAGANNARPESKTLQLPPEVESALLQQVMSLTSEQLSSLPPEQRQQVLQLQQMLR</sequence>
<dbReference type="GO" id="GO:0003729">
    <property type="term" value="F:mRNA binding"/>
    <property type="evidence" value="ECO:0007669"/>
    <property type="project" value="TreeGrafter"/>
</dbReference>
<gene>
    <name evidence="6" type="ORF">CKAN_02659900</name>
</gene>
<dbReference type="OrthoDB" id="272703at2759"/>
<dbReference type="InterPro" id="IPR025742">
    <property type="entry name" value="CSTF2_hinge"/>
</dbReference>
<evidence type="ECO:0000313" key="7">
    <source>
        <dbReference type="Proteomes" id="UP000283530"/>
    </source>
</evidence>
<dbReference type="Proteomes" id="UP000283530">
    <property type="component" value="Unassembled WGS sequence"/>
</dbReference>
<dbReference type="Gene3D" id="3.30.70.330">
    <property type="match status" value="1"/>
</dbReference>
<keyword evidence="7" id="KW-1185">Reference proteome</keyword>
<keyword evidence="3" id="KW-0694">RNA-binding</keyword>
<dbReference type="GO" id="GO:0005847">
    <property type="term" value="C:mRNA cleavage and polyadenylation specificity factor complex"/>
    <property type="evidence" value="ECO:0007669"/>
    <property type="project" value="TreeGrafter"/>
</dbReference>
<evidence type="ECO:0000259" key="5">
    <source>
        <dbReference type="PROSITE" id="PS50102"/>
    </source>
</evidence>
<name>A0A3S3N7B4_9MAGN</name>
<dbReference type="PROSITE" id="PS50102">
    <property type="entry name" value="RRM"/>
    <property type="match status" value="1"/>
</dbReference>
<dbReference type="STRING" id="337451.A0A3S3N7B4"/>
<feature type="compositionally biased region" description="Polar residues" evidence="4">
    <location>
        <begin position="456"/>
        <end position="487"/>
    </location>
</feature>
<evidence type="ECO:0000313" key="6">
    <source>
        <dbReference type="EMBL" id="RWR97182.1"/>
    </source>
</evidence>
<feature type="region of interest" description="Disordered" evidence="4">
    <location>
        <begin position="441"/>
        <end position="509"/>
    </location>
</feature>
<dbReference type="Pfam" id="PF00076">
    <property type="entry name" value="RRM_1"/>
    <property type="match status" value="1"/>
</dbReference>
<proteinExistence type="predicted"/>
<comment type="subcellular location">
    <subcellularLocation>
        <location evidence="1">Nucleus</location>
    </subcellularLocation>
</comment>
<dbReference type="InterPro" id="IPR038192">
    <property type="entry name" value="CSTF_C_sf"/>
</dbReference>
<dbReference type="Gene3D" id="1.25.40.630">
    <property type="match status" value="1"/>
</dbReference>
<dbReference type="InterPro" id="IPR012677">
    <property type="entry name" value="Nucleotide-bd_a/b_plait_sf"/>
</dbReference>
<dbReference type="Pfam" id="PF14327">
    <property type="entry name" value="CSTF2_hinge"/>
    <property type="match status" value="1"/>
</dbReference>
<dbReference type="SMART" id="SM00360">
    <property type="entry name" value="RRM"/>
    <property type="match status" value="1"/>
</dbReference>
<keyword evidence="2" id="KW-0539">Nucleus</keyword>
<dbReference type="PANTHER" id="PTHR45735:SF2">
    <property type="entry name" value="CLEAVAGE STIMULATION FACTOR SUBUNIT 2"/>
    <property type="match status" value="1"/>
</dbReference>
<dbReference type="AlphaFoldDB" id="A0A3S3N7B4"/>
<feature type="compositionally biased region" description="Polar residues" evidence="4">
    <location>
        <begin position="405"/>
        <end position="428"/>
    </location>
</feature>
<dbReference type="PANTHER" id="PTHR45735">
    <property type="entry name" value="CLEAVAGE STIMULATION FACTOR SUBUNIT 2"/>
    <property type="match status" value="1"/>
</dbReference>
<dbReference type="InterPro" id="IPR000504">
    <property type="entry name" value="RRM_dom"/>
</dbReference>
<dbReference type="InterPro" id="IPR035979">
    <property type="entry name" value="RBD_domain_sf"/>
</dbReference>
<dbReference type="CDD" id="cd12398">
    <property type="entry name" value="RRM_CSTF2_RNA15_like"/>
    <property type="match status" value="1"/>
</dbReference>
<dbReference type="SUPFAM" id="SSF54928">
    <property type="entry name" value="RNA-binding domain, RBD"/>
    <property type="match status" value="1"/>
</dbReference>
<organism evidence="6 7">
    <name type="scientific">Cinnamomum micranthum f. kanehirae</name>
    <dbReference type="NCBI Taxonomy" id="337451"/>
    <lineage>
        <taxon>Eukaryota</taxon>
        <taxon>Viridiplantae</taxon>
        <taxon>Streptophyta</taxon>
        <taxon>Embryophyta</taxon>
        <taxon>Tracheophyta</taxon>
        <taxon>Spermatophyta</taxon>
        <taxon>Magnoliopsida</taxon>
        <taxon>Magnoliidae</taxon>
        <taxon>Laurales</taxon>
        <taxon>Lauraceae</taxon>
        <taxon>Cinnamomum</taxon>
    </lineage>
</organism>
<evidence type="ECO:0000256" key="2">
    <source>
        <dbReference type="ARBA" id="ARBA00023242"/>
    </source>
</evidence>
<feature type="region of interest" description="Disordered" evidence="4">
    <location>
        <begin position="238"/>
        <end position="260"/>
    </location>
</feature>
<dbReference type="FunFam" id="1.25.40.630:FF:000002">
    <property type="entry name" value="Cleavage stimulating factor 64"/>
    <property type="match status" value="1"/>
</dbReference>
<dbReference type="FunFam" id="3.30.70.330:FF:000378">
    <property type="entry name" value="Cleavage stimulating factor 64"/>
    <property type="match status" value="1"/>
</dbReference>
<feature type="region of interest" description="Disordered" evidence="4">
    <location>
        <begin position="87"/>
        <end position="108"/>
    </location>
</feature>
<dbReference type="InterPro" id="IPR026896">
    <property type="entry name" value="CSTF_C"/>
</dbReference>
<dbReference type="GO" id="GO:0031124">
    <property type="term" value="P:mRNA 3'-end processing"/>
    <property type="evidence" value="ECO:0007669"/>
    <property type="project" value="InterPro"/>
</dbReference>
<feature type="domain" description="RRM" evidence="5">
    <location>
        <begin position="8"/>
        <end position="86"/>
    </location>
</feature>